<name>A0A7J2U198_9CREN</name>
<evidence type="ECO:0008006" key="2">
    <source>
        <dbReference type="Google" id="ProtNLM"/>
    </source>
</evidence>
<dbReference type="AlphaFoldDB" id="A0A7J2U198"/>
<dbReference type="Pfam" id="PF01877">
    <property type="entry name" value="RNA_binding"/>
    <property type="match status" value="1"/>
</dbReference>
<gene>
    <name evidence="1" type="ORF">ENO26_01235</name>
</gene>
<proteinExistence type="predicted"/>
<dbReference type="PANTHER" id="PTHR38816:SF1">
    <property type="entry name" value="EXOSOME SUBUNIT"/>
    <property type="match status" value="1"/>
</dbReference>
<comment type="caution">
    <text evidence="1">The sequence shown here is derived from an EMBL/GenBank/DDBJ whole genome shotgun (WGS) entry which is preliminary data.</text>
</comment>
<dbReference type="PANTHER" id="PTHR38816">
    <property type="entry name" value="EXOSOME SUBUNIT, DUF54 FAMILY-RELATED"/>
    <property type="match status" value="1"/>
</dbReference>
<dbReference type="SUPFAM" id="SSF55282">
    <property type="entry name" value="RL5-like"/>
    <property type="match status" value="1"/>
</dbReference>
<dbReference type="EMBL" id="DSEU01000004">
    <property type="protein sequence ID" value="HEM66195.1"/>
    <property type="molecule type" value="Genomic_DNA"/>
</dbReference>
<accession>A0A7J2U198</accession>
<organism evidence="1">
    <name type="scientific">Ignisphaera aggregans</name>
    <dbReference type="NCBI Taxonomy" id="334771"/>
    <lineage>
        <taxon>Archaea</taxon>
        <taxon>Thermoproteota</taxon>
        <taxon>Thermoprotei</taxon>
        <taxon>Desulfurococcales</taxon>
        <taxon>Desulfurococcaceae</taxon>
        <taxon>Ignisphaera</taxon>
    </lineage>
</organism>
<protein>
    <recommendedName>
        <fullName evidence="2">Exosome protein</fullName>
    </recommendedName>
</protein>
<evidence type="ECO:0000313" key="1">
    <source>
        <dbReference type="EMBL" id="HEM66195.1"/>
    </source>
</evidence>
<dbReference type="InterPro" id="IPR022803">
    <property type="entry name" value="Ribosomal_uL5_dom_sf"/>
</dbReference>
<reference evidence="1" key="1">
    <citation type="journal article" date="2020" name="mSystems">
        <title>Genome- and Community-Level Interaction Insights into Carbon Utilization and Element Cycling Functions of Hydrothermarchaeota in Hydrothermal Sediment.</title>
        <authorList>
            <person name="Zhou Z."/>
            <person name="Liu Y."/>
            <person name="Xu W."/>
            <person name="Pan J."/>
            <person name="Luo Z.H."/>
            <person name="Li M."/>
        </authorList>
    </citation>
    <scope>NUCLEOTIDE SEQUENCE [LARGE SCALE GENOMIC DNA]</scope>
    <source>
        <strain evidence="1">SpSt-125</strain>
    </source>
</reference>
<dbReference type="InterPro" id="IPR002739">
    <property type="entry name" value="PAB1135-like"/>
</dbReference>
<sequence>MQSPENRRVTLSEVIISTLCHATENCNKVREAILNLIPQHIASSTRIAEDTMKGFYGNPIKVFEARFRDEEAYSVLKYIANILSELDKRYVMNSLEVRYDLKENKVFVRIDKQSAYLNKPIISEGDDVIKIVLSFSMLRSVEGVRKFLEEIFFGKGA</sequence>
<dbReference type="Gene3D" id="3.30.1440.10">
    <property type="match status" value="1"/>
</dbReference>